<dbReference type="EMBL" id="JAGFBF010000005">
    <property type="protein sequence ID" value="MBO2990655.1"/>
    <property type="molecule type" value="Genomic_DNA"/>
</dbReference>
<sequence>MSPLDTLALIGEILSWVGLGAGIPLLIVAEILRAVQARWIPTEITVVRIGTAFSARWVADGDHWERPVRADEGGVDEGVYPGETRRGRPDVARFASPGTVQKTCMITGGLLTGAGVIGFVASWIPALV</sequence>
<keyword evidence="1" id="KW-0472">Membrane</keyword>
<evidence type="ECO:0000256" key="1">
    <source>
        <dbReference type="SAM" id="Phobius"/>
    </source>
</evidence>
<name>A0A939QGX7_9MICO</name>
<reference evidence="2" key="1">
    <citation type="submission" date="2021-03" db="EMBL/GenBank/DDBJ databases">
        <title>Leucobacter chromiisoli sp. nov., isolated from chromium-containing soil of chemical plant.</title>
        <authorList>
            <person name="Xu Z."/>
        </authorList>
    </citation>
    <scope>NUCLEOTIDE SEQUENCE</scope>
    <source>
        <strain evidence="2">K 70/01</strain>
    </source>
</reference>
<dbReference type="AlphaFoldDB" id="A0A939QGX7"/>
<protein>
    <submittedName>
        <fullName evidence="2">Uncharacterized protein</fullName>
    </submittedName>
</protein>
<feature type="transmembrane region" description="Helical" evidence="1">
    <location>
        <begin position="103"/>
        <end position="124"/>
    </location>
</feature>
<keyword evidence="3" id="KW-1185">Reference proteome</keyword>
<comment type="caution">
    <text evidence="2">The sequence shown here is derived from an EMBL/GenBank/DDBJ whole genome shotgun (WGS) entry which is preliminary data.</text>
</comment>
<evidence type="ECO:0000313" key="3">
    <source>
        <dbReference type="Proteomes" id="UP000668403"/>
    </source>
</evidence>
<dbReference type="Proteomes" id="UP000668403">
    <property type="component" value="Unassembled WGS sequence"/>
</dbReference>
<accession>A0A939QGX7</accession>
<evidence type="ECO:0000313" key="2">
    <source>
        <dbReference type="EMBL" id="MBO2990655.1"/>
    </source>
</evidence>
<gene>
    <name evidence="2" type="ORF">J4H85_11680</name>
</gene>
<proteinExistence type="predicted"/>
<feature type="transmembrane region" description="Helical" evidence="1">
    <location>
        <begin position="6"/>
        <end position="29"/>
    </location>
</feature>
<keyword evidence="1" id="KW-1133">Transmembrane helix</keyword>
<keyword evidence="1" id="KW-0812">Transmembrane</keyword>
<organism evidence="2 3">
    <name type="scientific">Leucobacter tardus</name>
    <dbReference type="NCBI Taxonomy" id="501483"/>
    <lineage>
        <taxon>Bacteria</taxon>
        <taxon>Bacillati</taxon>
        <taxon>Actinomycetota</taxon>
        <taxon>Actinomycetes</taxon>
        <taxon>Micrococcales</taxon>
        <taxon>Microbacteriaceae</taxon>
        <taxon>Leucobacter</taxon>
    </lineage>
</organism>
<dbReference type="RefSeq" id="WP_208239816.1">
    <property type="nucleotide sequence ID" value="NZ_BAAAQU010000002.1"/>
</dbReference>